<sequence length="126" mass="14359">MSVAVMPVQWSDFDDIDDVEPLNVNDADCLAEIRDVLKKYGMDHRFGVALLHKHFDLESDEIMLETSDHDARKLVLEPTKVSQAGENNVGTIFALRDGEFEVMSHCHQYCKRGIMGNHFGAHRKMK</sequence>
<dbReference type="OrthoDB" id="4272688at2"/>
<reference evidence="1 2" key="1">
    <citation type="submission" date="2017-06" db="EMBL/GenBank/DDBJ databases">
        <authorList>
            <person name="Kim H.J."/>
            <person name="Triplett B.A."/>
        </authorList>
    </citation>
    <scope>NUCLEOTIDE SEQUENCE [LARGE SCALE GENOMIC DNA]</scope>
    <source>
        <strain evidence="1 2">DSM 11445</strain>
    </source>
</reference>
<organism evidence="1 2">
    <name type="scientific">Antarctobacter heliothermus</name>
    <dbReference type="NCBI Taxonomy" id="74033"/>
    <lineage>
        <taxon>Bacteria</taxon>
        <taxon>Pseudomonadati</taxon>
        <taxon>Pseudomonadota</taxon>
        <taxon>Alphaproteobacteria</taxon>
        <taxon>Rhodobacterales</taxon>
        <taxon>Roseobacteraceae</taxon>
        <taxon>Antarctobacter</taxon>
    </lineage>
</organism>
<protein>
    <submittedName>
        <fullName evidence="1">Uncharacterized protein</fullName>
    </submittedName>
</protein>
<dbReference type="AlphaFoldDB" id="A0A239GZ49"/>
<name>A0A239GZ49_9RHOB</name>
<gene>
    <name evidence="1" type="ORF">SAMN04488078_102961</name>
</gene>
<dbReference type="Proteomes" id="UP000198440">
    <property type="component" value="Unassembled WGS sequence"/>
</dbReference>
<dbReference type="RefSeq" id="WP_141135893.1">
    <property type="nucleotide sequence ID" value="NZ_FZON01000029.1"/>
</dbReference>
<dbReference type="EMBL" id="FZON01000029">
    <property type="protein sequence ID" value="SNS74181.1"/>
    <property type="molecule type" value="Genomic_DNA"/>
</dbReference>
<accession>A0A239GZ49</accession>
<evidence type="ECO:0000313" key="1">
    <source>
        <dbReference type="EMBL" id="SNS74181.1"/>
    </source>
</evidence>
<proteinExistence type="predicted"/>
<evidence type="ECO:0000313" key="2">
    <source>
        <dbReference type="Proteomes" id="UP000198440"/>
    </source>
</evidence>